<evidence type="ECO:0000313" key="15">
    <source>
        <dbReference type="EMBL" id="MRU23838.1"/>
    </source>
</evidence>
<dbReference type="Proteomes" id="UP001220702">
    <property type="component" value="Unassembled WGS sequence"/>
</dbReference>
<dbReference type="NCBIfam" id="TIGR00174">
    <property type="entry name" value="miaA"/>
    <property type="match status" value="1"/>
</dbReference>
<keyword evidence="7 10" id="KW-0067">ATP-binding</keyword>
<dbReference type="InterPro" id="IPR039657">
    <property type="entry name" value="Dimethylallyltransferase"/>
</dbReference>
<evidence type="ECO:0000256" key="8">
    <source>
        <dbReference type="ARBA" id="ARBA00022842"/>
    </source>
</evidence>
<dbReference type="EC" id="2.5.1.75" evidence="10"/>
<dbReference type="FunFam" id="1.10.20.140:FF:000001">
    <property type="entry name" value="tRNA dimethylallyltransferase"/>
    <property type="match status" value="1"/>
</dbReference>
<comment type="catalytic activity">
    <reaction evidence="9 10 11">
        <text>adenosine(37) in tRNA + dimethylallyl diphosphate = N(6)-dimethylallyladenosine(37) in tRNA + diphosphate</text>
        <dbReference type="Rhea" id="RHEA:26482"/>
        <dbReference type="Rhea" id="RHEA-COMP:10162"/>
        <dbReference type="Rhea" id="RHEA-COMP:10375"/>
        <dbReference type="ChEBI" id="CHEBI:33019"/>
        <dbReference type="ChEBI" id="CHEBI:57623"/>
        <dbReference type="ChEBI" id="CHEBI:74411"/>
        <dbReference type="ChEBI" id="CHEBI:74415"/>
        <dbReference type="EC" id="2.5.1.75"/>
    </reaction>
</comment>
<evidence type="ECO:0000256" key="6">
    <source>
        <dbReference type="ARBA" id="ARBA00022741"/>
    </source>
</evidence>
<sequence>MPADTRPAAIVLMGPTASGKSQLAIDIAKRWGGEVISVDSVLVYRGLDIGTAKPNAAMRASVPHHLIDICEPWETYSAADFAHDARAAIDMIVRRGALPILTGGTGLYFRALLAGLSDMPPAHPEIRAMIAAEAKRDSWATLHTRLAEVDAITAARIHATDPQRIQRALEVYLVSGRSMSDWQNQPPKQRLPLRVLKLVLAPTHRKVLHFRIAQRFKAMLDNGLLAEVNALRTHPSIHAMARPLDLPAMRAVGYRQCWEHLDGMYTAEMLYQRSVAATRQLAKRQLTWLRGELDALWFDPEHDQSRIEKVMEAFLNR</sequence>
<feature type="region of interest" description="Interaction with substrate tRNA" evidence="10">
    <location>
        <begin position="163"/>
        <end position="167"/>
    </location>
</feature>
<dbReference type="GO" id="GO:0006400">
    <property type="term" value="P:tRNA modification"/>
    <property type="evidence" value="ECO:0007669"/>
    <property type="project" value="TreeGrafter"/>
</dbReference>
<comment type="subunit">
    <text evidence="10">Monomer.</text>
</comment>
<keyword evidence="5 10" id="KW-0819">tRNA processing</keyword>
<comment type="similarity">
    <text evidence="3 10 13">Belongs to the IPP transferase family.</text>
</comment>
<feature type="site" description="Interaction with substrate tRNA" evidence="10">
    <location>
        <position position="127"/>
    </location>
</feature>
<evidence type="ECO:0000256" key="9">
    <source>
        <dbReference type="ARBA" id="ARBA00049563"/>
    </source>
</evidence>
<evidence type="ECO:0000256" key="13">
    <source>
        <dbReference type="RuleBase" id="RU003785"/>
    </source>
</evidence>
<evidence type="ECO:0000313" key="14">
    <source>
        <dbReference type="EMBL" id="MDC6407841.1"/>
    </source>
</evidence>
<dbReference type="Gene3D" id="1.10.20.140">
    <property type="match status" value="1"/>
</dbReference>
<protein>
    <recommendedName>
        <fullName evidence="10">tRNA dimethylallyltransferase</fullName>
        <ecNumber evidence="10">2.5.1.75</ecNumber>
    </recommendedName>
    <alternativeName>
        <fullName evidence="10">Dimethylallyl diphosphate:tRNA dimethylallyltransferase</fullName>
        <shortName evidence="10">DMAPP:tRNA dimethylallyltransferase</shortName>
        <shortName evidence="10">DMATase</shortName>
    </alternativeName>
    <alternativeName>
        <fullName evidence="10">Isopentenyl-diphosphate:tRNA isopentenyltransferase</fullName>
        <shortName evidence="10">IPP transferase</shortName>
        <shortName evidence="10">IPPT</shortName>
        <shortName evidence="10">IPTase</shortName>
    </alternativeName>
</protein>
<feature type="binding site" evidence="10">
    <location>
        <begin position="16"/>
        <end position="21"/>
    </location>
    <ligand>
        <name>substrate</name>
    </ligand>
</feature>
<evidence type="ECO:0000313" key="16">
    <source>
        <dbReference type="Proteomes" id="UP000474061"/>
    </source>
</evidence>
<dbReference type="Pfam" id="PF01715">
    <property type="entry name" value="IPPT"/>
    <property type="match status" value="1"/>
</dbReference>
<reference evidence="14" key="3">
    <citation type="submission" date="2021-11" db="EMBL/GenBank/DDBJ databases">
        <authorList>
            <person name="Denance N."/>
            <person name="Briand M."/>
            <person name="Dupas E."/>
            <person name="Durand K."/>
            <person name="Legendre B."/>
            <person name="Cunty A."/>
            <person name="Donnadieu C."/>
            <person name="Lopez Roques C."/>
            <person name="Cesbron S."/>
            <person name="Jacques M.A."/>
        </authorList>
    </citation>
    <scope>NUCLEOTIDE SEQUENCE</scope>
    <source>
        <strain evidence="14">CFBP8070</strain>
    </source>
</reference>
<comment type="function">
    <text evidence="2 10 12">Catalyzes the transfer of a dimethylallyl group onto the adenine at position 37 in tRNAs that read codons beginning with uridine, leading to the formation of N6-(dimethylallyl)adenosine (i(6)A).</text>
</comment>
<dbReference type="InterPro" id="IPR018022">
    <property type="entry name" value="IPT"/>
</dbReference>
<evidence type="ECO:0000256" key="2">
    <source>
        <dbReference type="ARBA" id="ARBA00003213"/>
    </source>
</evidence>
<evidence type="ECO:0000256" key="10">
    <source>
        <dbReference type="HAMAP-Rule" id="MF_00185"/>
    </source>
</evidence>
<keyword evidence="8 10" id="KW-0460">Magnesium</keyword>
<accession>A0A9Q4MK11</accession>
<gene>
    <name evidence="10 15" type="primary">miaA</name>
    <name evidence="15" type="ORF">FG476_07035</name>
    <name evidence="14" type="ORF">LOK82_03895</name>
</gene>
<dbReference type="HAMAP" id="MF_00185">
    <property type="entry name" value="IPP_trans"/>
    <property type="match status" value="1"/>
</dbReference>
<proteinExistence type="inferred from homology"/>
<keyword evidence="6 10" id="KW-0547">Nucleotide-binding</keyword>
<dbReference type="Gene3D" id="3.40.50.300">
    <property type="entry name" value="P-loop containing nucleotide triphosphate hydrolases"/>
    <property type="match status" value="1"/>
</dbReference>
<dbReference type="PANTHER" id="PTHR11088">
    <property type="entry name" value="TRNA DIMETHYLALLYLTRANSFERASE"/>
    <property type="match status" value="1"/>
</dbReference>
<dbReference type="EMBL" id="JAJKGN010000001">
    <property type="protein sequence ID" value="MDC6407841.1"/>
    <property type="molecule type" value="Genomic_DNA"/>
</dbReference>
<feature type="site" description="Interaction with substrate tRNA" evidence="10">
    <location>
        <position position="105"/>
    </location>
</feature>
<dbReference type="SMR" id="A0A9Q4MK11"/>
<organism evidence="15 16">
    <name type="scientific">Xylella fastidiosa subsp. multiplex</name>
    <dbReference type="NCBI Taxonomy" id="644357"/>
    <lineage>
        <taxon>Bacteria</taxon>
        <taxon>Pseudomonadati</taxon>
        <taxon>Pseudomonadota</taxon>
        <taxon>Gammaproteobacteria</taxon>
        <taxon>Lysobacterales</taxon>
        <taxon>Lysobacteraceae</taxon>
        <taxon>Xylella</taxon>
    </lineage>
</organism>
<comment type="cofactor">
    <cofactor evidence="1 10">
        <name>Mg(2+)</name>
        <dbReference type="ChEBI" id="CHEBI:18420"/>
    </cofactor>
</comment>
<dbReference type="EMBL" id="VDCJ01000345">
    <property type="protein sequence ID" value="MRU23838.1"/>
    <property type="molecule type" value="Genomic_DNA"/>
</dbReference>
<comment type="caution">
    <text evidence="10">Lacks conserved residue(s) required for the propagation of feature annotation.</text>
</comment>
<evidence type="ECO:0000256" key="12">
    <source>
        <dbReference type="RuleBase" id="RU003784"/>
    </source>
</evidence>
<evidence type="ECO:0000256" key="3">
    <source>
        <dbReference type="ARBA" id="ARBA00005842"/>
    </source>
</evidence>
<comment type="caution">
    <text evidence="15">The sequence shown here is derived from an EMBL/GenBank/DDBJ whole genome shotgun (WGS) entry which is preliminary data.</text>
</comment>
<dbReference type="PANTHER" id="PTHR11088:SF60">
    <property type="entry name" value="TRNA DIMETHYLALLYLTRANSFERASE"/>
    <property type="match status" value="1"/>
</dbReference>
<dbReference type="GO" id="GO:0052381">
    <property type="term" value="F:tRNA dimethylallyltransferase activity"/>
    <property type="evidence" value="ECO:0007669"/>
    <property type="project" value="UniProtKB-UniRule"/>
</dbReference>
<reference evidence="14" key="4">
    <citation type="journal article" date="2023" name="Commun. Biol.">
        <title>Suspicions of two bridgehead invasions of Xylella fastidiosa subsp. multiplex in France.</title>
        <authorList>
            <person name="Dupas E."/>
            <person name="Durand K."/>
            <person name="Rieux A."/>
            <person name="Briand M."/>
            <person name="Pruvost O."/>
            <person name="Cunty A."/>
            <person name="Denance N."/>
            <person name="Donnadieu C."/>
            <person name="Legendre B."/>
            <person name="Lopez-Roques C."/>
            <person name="Cesbron S."/>
            <person name="Ravigne V."/>
            <person name="Jacques M.A."/>
        </authorList>
    </citation>
    <scope>NUCLEOTIDE SEQUENCE</scope>
    <source>
        <strain evidence="14">CFBP8070</strain>
    </source>
</reference>
<reference evidence="15" key="2">
    <citation type="journal article" date="2020" name="Appl. Environ. Microbiol.">
        <title>Multiple intercontinental introductions associated with the emergence of a plant pathogen in Europe.</title>
        <authorList>
            <person name="Landa B.B."/>
            <person name="Castillo A.I."/>
            <person name="Giampetruzzi A."/>
            <person name="Kahn A."/>
            <person name="Roman-Ecija M."/>
            <person name="Velasco-Amo M.P."/>
            <person name="Navas-Cortes J.A."/>
            <person name="Marco-Noales E."/>
            <person name="Barbe S."/>
            <person name="Moralejo E."/>
            <person name="Coletta-Filho H.D."/>
            <person name="Saldarelli P."/>
            <person name="Saponari M."/>
            <person name="Almeida R.P.P."/>
        </authorList>
    </citation>
    <scope>NUCLEOTIDE SEQUENCE</scope>
    <source>
        <strain evidence="15">XYL1981</strain>
    </source>
</reference>
<dbReference type="RefSeq" id="WP_004085557.1">
    <property type="nucleotide sequence ID" value="NZ_CP047134.1"/>
</dbReference>
<dbReference type="SUPFAM" id="SSF52540">
    <property type="entry name" value="P-loop containing nucleoside triphosphate hydrolases"/>
    <property type="match status" value="1"/>
</dbReference>
<dbReference type="GO" id="GO:0005524">
    <property type="term" value="F:ATP binding"/>
    <property type="evidence" value="ECO:0007669"/>
    <property type="project" value="UniProtKB-UniRule"/>
</dbReference>
<evidence type="ECO:0000256" key="11">
    <source>
        <dbReference type="RuleBase" id="RU003783"/>
    </source>
</evidence>
<dbReference type="AlphaFoldDB" id="A0A9Q4MK11"/>
<dbReference type="InterPro" id="IPR027417">
    <property type="entry name" value="P-loop_NTPase"/>
</dbReference>
<evidence type="ECO:0000256" key="1">
    <source>
        <dbReference type="ARBA" id="ARBA00001946"/>
    </source>
</evidence>
<dbReference type="Proteomes" id="UP000474061">
    <property type="component" value="Unassembled WGS sequence"/>
</dbReference>
<reference evidence="15" key="1">
    <citation type="submission" date="2019-05" db="EMBL/GenBank/DDBJ databases">
        <authorList>
            <person name="Castillo A."/>
            <person name="Giampetruzzi A."/>
            <person name="Landa B."/>
            <person name="Saponari M."/>
            <person name="Almeida R.P.P."/>
            <person name="Moralejo E."/>
            <person name="Marco-Noales E."/>
            <person name="Velasco-Amo M.P."/>
            <person name="Roman-Ecija M."/>
            <person name="Navarro I."/>
            <person name="Monterde A."/>
            <person name="Barbe S."/>
        </authorList>
    </citation>
    <scope>NUCLEOTIDE SEQUENCE</scope>
    <source>
        <strain evidence="15">XYL1981</strain>
    </source>
</reference>
<feature type="binding site" evidence="10">
    <location>
        <begin position="14"/>
        <end position="21"/>
    </location>
    <ligand>
        <name>ATP</name>
        <dbReference type="ChEBI" id="CHEBI:30616"/>
    </ligand>
</feature>
<feature type="region of interest" description="Interaction with substrate tRNA" evidence="10">
    <location>
        <begin position="39"/>
        <end position="42"/>
    </location>
</feature>
<keyword evidence="4 10" id="KW-0808">Transferase</keyword>
<name>A0A9Q4MK11_XYLFS</name>
<evidence type="ECO:0000256" key="5">
    <source>
        <dbReference type="ARBA" id="ARBA00022694"/>
    </source>
</evidence>
<evidence type="ECO:0000256" key="4">
    <source>
        <dbReference type="ARBA" id="ARBA00022679"/>
    </source>
</evidence>
<evidence type="ECO:0000256" key="7">
    <source>
        <dbReference type="ARBA" id="ARBA00022840"/>
    </source>
</evidence>